<dbReference type="EnsemblMetazoa" id="G9744.1">
    <property type="protein sequence ID" value="G9744.1:cds"/>
    <property type="gene ID" value="G9744"/>
</dbReference>
<organism evidence="8 9">
    <name type="scientific">Magallana gigas</name>
    <name type="common">Pacific oyster</name>
    <name type="synonym">Crassostrea gigas</name>
    <dbReference type="NCBI Taxonomy" id="29159"/>
    <lineage>
        <taxon>Eukaryota</taxon>
        <taxon>Metazoa</taxon>
        <taxon>Spiralia</taxon>
        <taxon>Lophotrochozoa</taxon>
        <taxon>Mollusca</taxon>
        <taxon>Bivalvia</taxon>
        <taxon>Autobranchia</taxon>
        <taxon>Pteriomorphia</taxon>
        <taxon>Ostreida</taxon>
        <taxon>Ostreoidea</taxon>
        <taxon>Ostreidae</taxon>
        <taxon>Magallana</taxon>
    </lineage>
</organism>
<dbReference type="InterPro" id="IPR000387">
    <property type="entry name" value="Tyr_Pase_dom"/>
</dbReference>
<evidence type="ECO:0000256" key="2">
    <source>
        <dbReference type="ARBA" id="ARBA00013064"/>
    </source>
</evidence>
<evidence type="ECO:0000256" key="4">
    <source>
        <dbReference type="ARBA" id="ARBA00022912"/>
    </source>
</evidence>
<dbReference type="PROSITE" id="PS00383">
    <property type="entry name" value="TYR_PHOSPHATASE_1"/>
    <property type="match status" value="1"/>
</dbReference>
<dbReference type="GO" id="GO:0008045">
    <property type="term" value="P:motor neuron axon guidance"/>
    <property type="evidence" value="ECO:0007669"/>
    <property type="project" value="TreeGrafter"/>
</dbReference>
<sequence length="655" mass="74957">MTAISFIQIVCVYKESIFYFLYRKRRLDTKSEDAIGLDPMETPMSERNANVYFDGSDEESPKSYHNVRYITNVEEQRNSQLEDTESEIETKSASSTLDLCDVELISENLGDIPIQELHKYILRKHEVMDEGFKAEFKALPEGDITRCSVGGQDKNILKNRFKNTLPYDLTRVILKEDNGEDYINANFISDAFGGQQYIASQGPKPTTVKDFWQMIWQENIHTIVMLTGIIEGKKRKCEQYWPSPGKTLISGKISVTSLEEKNYAFYTIRRLKITNDQETRYQNHFHFTGWPDHGIPSTMQLLLFYFRVKDQIRNDQDTSPLVVHCSAGVGRTGTFIAIDALAQYGLRKGTVNVTKYVSAMRRDRMHMIQTTGQYITVYKCLDELFNYPRHVICRDSINEQIGSTLTEEFQEVSRYVNDQRELSGLDSQPDLMDNSDRLIIAEFPSLLLEGGFQLTKHPSTKNLPQFLSLLVDVSPSVVVVLDSEQSTTEEWVPERDGLVVGGYVVKQTKSRVLSVNKRMSTIGVAIQNGADEEVEIRIIEPVAPTDSDYSNVTPLSDIIDAFTSLTVTKDKPVIILNNENSVEVLVTTIVLNALHQLWFYGETDISLISRYLLTLRPSEPMSVDDYKKCYRLIHRFATRYFSTQNSMQEEHVYAN</sequence>
<evidence type="ECO:0000256" key="5">
    <source>
        <dbReference type="ARBA" id="ARBA00051722"/>
    </source>
</evidence>
<accession>A0A8W8P0J4</accession>
<feature type="domain" description="Tyrosine-protein phosphatase" evidence="6">
    <location>
        <begin position="132"/>
        <end position="384"/>
    </location>
</feature>
<dbReference type="PANTHER" id="PTHR19134:SF562">
    <property type="entry name" value="PROTEIN-TYROSINE-PHOSPHATASE"/>
    <property type="match status" value="1"/>
</dbReference>
<dbReference type="InterPro" id="IPR050348">
    <property type="entry name" value="Protein-Tyr_Phosphatase"/>
</dbReference>
<dbReference type="GO" id="GO:0004725">
    <property type="term" value="F:protein tyrosine phosphatase activity"/>
    <property type="evidence" value="ECO:0007669"/>
    <property type="project" value="UniProtKB-EC"/>
</dbReference>
<comment type="catalytic activity">
    <reaction evidence="5">
        <text>O-phospho-L-tyrosyl-[protein] + H2O = L-tyrosyl-[protein] + phosphate</text>
        <dbReference type="Rhea" id="RHEA:10684"/>
        <dbReference type="Rhea" id="RHEA-COMP:10136"/>
        <dbReference type="Rhea" id="RHEA-COMP:20101"/>
        <dbReference type="ChEBI" id="CHEBI:15377"/>
        <dbReference type="ChEBI" id="CHEBI:43474"/>
        <dbReference type="ChEBI" id="CHEBI:46858"/>
        <dbReference type="ChEBI" id="CHEBI:61978"/>
        <dbReference type="EC" id="3.1.3.48"/>
    </reaction>
</comment>
<protein>
    <recommendedName>
        <fullName evidence="2">protein-tyrosine-phosphatase</fullName>
        <ecNumber evidence="2">3.1.3.48</ecNumber>
    </recommendedName>
</protein>
<evidence type="ECO:0000256" key="1">
    <source>
        <dbReference type="ARBA" id="ARBA00009580"/>
    </source>
</evidence>
<dbReference type="InterPro" id="IPR016130">
    <property type="entry name" value="Tyr_Pase_AS"/>
</dbReference>
<dbReference type="PANTHER" id="PTHR19134">
    <property type="entry name" value="RECEPTOR-TYPE TYROSINE-PROTEIN PHOSPHATASE"/>
    <property type="match status" value="1"/>
</dbReference>
<dbReference type="InterPro" id="IPR003595">
    <property type="entry name" value="Tyr_Pase_cat"/>
</dbReference>
<evidence type="ECO:0000256" key="3">
    <source>
        <dbReference type="ARBA" id="ARBA00022801"/>
    </source>
</evidence>
<evidence type="ECO:0000259" key="6">
    <source>
        <dbReference type="PROSITE" id="PS50055"/>
    </source>
</evidence>
<comment type="similarity">
    <text evidence="1">Belongs to the protein-tyrosine phosphatase family.</text>
</comment>
<dbReference type="InterPro" id="IPR029021">
    <property type="entry name" value="Prot-tyrosine_phosphatase-like"/>
</dbReference>
<name>A0A8W8P0J4_MAGGI</name>
<dbReference type="SMART" id="SM00194">
    <property type="entry name" value="PTPc"/>
    <property type="match status" value="1"/>
</dbReference>
<keyword evidence="3" id="KW-0378">Hydrolase</keyword>
<proteinExistence type="inferred from homology"/>
<dbReference type="AlphaFoldDB" id="A0A8W8P0J4"/>
<dbReference type="Pfam" id="PF00102">
    <property type="entry name" value="Y_phosphatase"/>
    <property type="match status" value="1"/>
</dbReference>
<dbReference type="PROSITE" id="PS50056">
    <property type="entry name" value="TYR_PHOSPHATASE_2"/>
    <property type="match status" value="1"/>
</dbReference>
<keyword evidence="9" id="KW-1185">Reference proteome</keyword>
<dbReference type="PRINTS" id="PR00700">
    <property type="entry name" value="PRTYPHPHTASE"/>
</dbReference>
<dbReference type="PROSITE" id="PS50055">
    <property type="entry name" value="TYR_PHOSPHATASE_PTP"/>
    <property type="match status" value="1"/>
</dbReference>
<dbReference type="InterPro" id="IPR000242">
    <property type="entry name" value="PTP_cat"/>
</dbReference>
<dbReference type="SMART" id="SM00404">
    <property type="entry name" value="PTPc_motif"/>
    <property type="match status" value="1"/>
</dbReference>
<evidence type="ECO:0000259" key="7">
    <source>
        <dbReference type="PROSITE" id="PS50056"/>
    </source>
</evidence>
<keyword evidence="4" id="KW-0904">Protein phosphatase</keyword>
<dbReference type="EC" id="3.1.3.48" evidence="2"/>
<reference evidence="8" key="1">
    <citation type="submission" date="2022-08" db="UniProtKB">
        <authorList>
            <consortium name="EnsemblMetazoa"/>
        </authorList>
    </citation>
    <scope>IDENTIFICATION</scope>
    <source>
        <strain evidence="8">05x7-T-G4-1.051#20</strain>
    </source>
</reference>
<dbReference type="SUPFAM" id="SSF52799">
    <property type="entry name" value="(Phosphotyrosine protein) phosphatases II"/>
    <property type="match status" value="1"/>
</dbReference>
<evidence type="ECO:0000313" key="9">
    <source>
        <dbReference type="Proteomes" id="UP000005408"/>
    </source>
</evidence>
<feature type="domain" description="Tyrosine specific protein phosphatases" evidence="7">
    <location>
        <begin position="302"/>
        <end position="375"/>
    </location>
</feature>
<dbReference type="FunFam" id="3.90.190.10:FF:000102">
    <property type="entry name" value="Receptor-type tyrosine-protein phosphatase"/>
    <property type="match status" value="1"/>
</dbReference>
<evidence type="ECO:0000313" key="8">
    <source>
        <dbReference type="EnsemblMetazoa" id="G9744.1:cds"/>
    </source>
</evidence>
<dbReference type="Gene3D" id="3.90.190.10">
    <property type="entry name" value="Protein tyrosine phosphatase superfamily"/>
    <property type="match status" value="1"/>
</dbReference>
<dbReference type="Proteomes" id="UP000005408">
    <property type="component" value="Unassembled WGS sequence"/>
</dbReference>